<dbReference type="FunFam" id="3.60.21.10:FF:000020">
    <property type="entry name" value="NT5E isoform 4"/>
    <property type="match status" value="1"/>
</dbReference>
<dbReference type="GO" id="GO:0000166">
    <property type="term" value="F:nucleotide binding"/>
    <property type="evidence" value="ECO:0007669"/>
    <property type="project" value="UniProtKB-KW"/>
</dbReference>
<dbReference type="PANTHER" id="PTHR11575:SF24">
    <property type="entry name" value="5'-NUCLEOTIDASE"/>
    <property type="match status" value="1"/>
</dbReference>
<comment type="caution">
    <text evidence="9">The sequence shown here is derived from an EMBL/GenBank/DDBJ whole genome shotgun (WGS) entry which is preliminary data.</text>
</comment>
<feature type="domain" description="Calcineurin-like phosphoesterase" evidence="7">
    <location>
        <begin position="65"/>
        <end position="284"/>
    </location>
</feature>
<proteinExistence type="inferred from homology"/>
<dbReference type="Gene3D" id="3.90.780.10">
    <property type="entry name" value="5'-Nucleotidase, C-terminal domain"/>
    <property type="match status" value="1"/>
</dbReference>
<evidence type="ECO:0000256" key="4">
    <source>
        <dbReference type="ARBA" id="ARBA00022741"/>
    </source>
</evidence>
<reference evidence="9 10" key="1">
    <citation type="submission" date="2020-04" db="EMBL/GenBank/DDBJ databases">
        <authorList>
            <consortium name="Desulfovibrio sp. FSS-1 genome sequencing consortium"/>
            <person name="Shimoshige H."/>
            <person name="Kobayashi H."/>
            <person name="Maekawa T."/>
        </authorList>
    </citation>
    <scope>NUCLEOTIDE SEQUENCE [LARGE SCALE GENOMIC DNA]</scope>
    <source>
        <strain evidence="9 10">SIID29052-01</strain>
    </source>
</reference>
<dbReference type="PROSITE" id="PS00785">
    <property type="entry name" value="5_NUCLEOTIDASE_1"/>
    <property type="match status" value="1"/>
</dbReference>
<dbReference type="InterPro" id="IPR008334">
    <property type="entry name" value="5'-Nucleotdase_C"/>
</dbReference>
<evidence type="ECO:0000256" key="1">
    <source>
        <dbReference type="ARBA" id="ARBA00006654"/>
    </source>
</evidence>
<dbReference type="RefSeq" id="WP_173086001.1">
    <property type="nucleotide sequence ID" value="NZ_BLTE01000015.1"/>
</dbReference>
<evidence type="ECO:0000256" key="3">
    <source>
        <dbReference type="ARBA" id="ARBA00022729"/>
    </source>
</evidence>
<feature type="domain" description="5'-Nucleotidase C-terminal" evidence="8">
    <location>
        <begin position="373"/>
        <end position="534"/>
    </location>
</feature>
<gene>
    <name evidence="9" type="primary">yfkN</name>
    <name evidence="9" type="ORF">NNJEOMEG_03052</name>
</gene>
<dbReference type="InterPro" id="IPR029052">
    <property type="entry name" value="Metallo-depent_PP-like"/>
</dbReference>
<name>A0A6V8LTZ2_9BACT</name>
<sequence>MHSVFPSAPPRRRGRFTGPASLALLLAVLLAALCPLAGQAAEKARHGAQPAAQTAAKPSAQPLRLTILHTNDVHARIQEFNRFGQTCTPEESSKGECFGGFPRLAAAVAARRAKGGNVLLLDAGDQFQGTLFYTVLKGRPSRDAMNALRYNAMTLGNHEFDDGPEVLVETFLNGLSFPVLAANVDASGFEPLKERIAPWSVISVGGRKVGLVGLAYEDTASISAPGPDVAFGDARQALERGVKAVTAQGADIVVALTHVGYGRDKELAASVDGVDVIVGGHTHTLLSSTDPKAAGPYPTVVPSPSGRPVLVVQAEAWGKYLGELTVDFDASGVPSAWSGQPLLLDASMAQDPALLAKARGWQEELAPFLNQPVGKAAEALPFDCRFGECVLGSVLADAVRMAGKAQGAQAAFVNGGAIRTGLRAGDVSQGDLLAVYPFADTVATFQLSGKDLLAVLEHGVGAASDPSAKGTGRFLQVSGIHYSFDGRRPEGQRIVTASIQGADGGFTPVNPEALYTLATTSYLLKGGDGNAVLKDGARRVYAFGKSVSDALADYVASHSPLPARPEGRITRLGDALPQ</sequence>
<keyword evidence="5 6" id="KW-0378">Hydrolase</keyword>
<evidence type="ECO:0000259" key="8">
    <source>
        <dbReference type="Pfam" id="PF02872"/>
    </source>
</evidence>
<dbReference type="Pfam" id="PF02872">
    <property type="entry name" value="5_nucleotid_C"/>
    <property type="match status" value="1"/>
</dbReference>
<feature type="signal peptide" evidence="6">
    <location>
        <begin position="1"/>
        <end position="40"/>
    </location>
</feature>
<dbReference type="InterPro" id="IPR006146">
    <property type="entry name" value="5'-Nucleotdase_CS"/>
</dbReference>
<dbReference type="InterPro" id="IPR004843">
    <property type="entry name" value="Calcineurin-like_PHP"/>
</dbReference>
<dbReference type="GO" id="GO:0016788">
    <property type="term" value="F:hydrolase activity, acting on ester bonds"/>
    <property type="evidence" value="ECO:0007669"/>
    <property type="project" value="InterPro"/>
</dbReference>
<accession>A0A6V8LTZ2</accession>
<dbReference type="PANTHER" id="PTHR11575">
    <property type="entry name" value="5'-NUCLEOTIDASE-RELATED"/>
    <property type="match status" value="1"/>
</dbReference>
<keyword evidence="4 6" id="KW-0547">Nucleotide-binding</keyword>
<dbReference type="GO" id="GO:0046872">
    <property type="term" value="F:metal ion binding"/>
    <property type="evidence" value="ECO:0007669"/>
    <property type="project" value="UniProtKB-KW"/>
</dbReference>
<dbReference type="GO" id="GO:0009166">
    <property type="term" value="P:nucleotide catabolic process"/>
    <property type="evidence" value="ECO:0007669"/>
    <property type="project" value="InterPro"/>
</dbReference>
<dbReference type="PRINTS" id="PR01607">
    <property type="entry name" value="APYRASEFAMLY"/>
</dbReference>
<evidence type="ECO:0000313" key="9">
    <source>
        <dbReference type="EMBL" id="GFK95194.1"/>
    </source>
</evidence>
<dbReference type="SUPFAM" id="SSF55816">
    <property type="entry name" value="5'-nucleotidase (syn. UDP-sugar hydrolase), C-terminal domain"/>
    <property type="match status" value="1"/>
</dbReference>
<dbReference type="InterPro" id="IPR036907">
    <property type="entry name" value="5'-Nucleotdase_C_sf"/>
</dbReference>
<feature type="chain" id="PRO_5029039255" evidence="6">
    <location>
        <begin position="41"/>
        <end position="578"/>
    </location>
</feature>
<evidence type="ECO:0000259" key="7">
    <source>
        <dbReference type="Pfam" id="PF00149"/>
    </source>
</evidence>
<evidence type="ECO:0000256" key="6">
    <source>
        <dbReference type="RuleBase" id="RU362119"/>
    </source>
</evidence>
<keyword evidence="2" id="KW-0479">Metal-binding</keyword>
<protein>
    <submittedName>
        <fullName evidence="9">Trifunctional nucleotide phosphoesterase protein YfkN</fullName>
    </submittedName>
</protein>
<dbReference type="PROSITE" id="PS00786">
    <property type="entry name" value="5_NUCLEOTIDASE_2"/>
    <property type="match status" value="1"/>
</dbReference>
<comment type="similarity">
    <text evidence="1 6">Belongs to the 5'-nucleotidase family.</text>
</comment>
<dbReference type="Proteomes" id="UP000494245">
    <property type="component" value="Unassembled WGS sequence"/>
</dbReference>
<dbReference type="CDD" id="cd07409">
    <property type="entry name" value="MPP_CD73_N"/>
    <property type="match status" value="1"/>
</dbReference>
<keyword evidence="3 6" id="KW-0732">Signal</keyword>
<organism evidence="9 10">
    <name type="scientific">Fundidesulfovibrio magnetotacticus</name>
    <dbReference type="NCBI Taxonomy" id="2730080"/>
    <lineage>
        <taxon>Bacteria</taxon>
        <taxon>Pseudomonadati</taxon>
        <taxon>Thermodesulfobacteriota</taxon>
        <taxon>Desulfovibrionia</taxon>
        <taxon>Desulfovibrionales</taxon>
        <taxon>Desulfovibrionaceae</taxon>
        <taxon>Fundidesulfovibrio</taxon>
    </lineage>
</organism>
<dbReference type="InterPro" id="IPR006179">
    <property type="entry name" value="5_nucleotidase/apyrase"/>
</dbReference>
<dbReference type="SUPFAM" id="SSF56300">
    <property type="entry name" value="Metallo-dependent phosphatases"/>
    <property type="match status" value="1"/>
</dbReference>
<dbReference type="AlphaFoldDB" id="A0A6V8LTZ2"/>
<evidence type="ECO:0000256" key="5">
    <source>
        <dbReference type="ARBA" id="ARBA00022801"/>
    </source>
</evidence>
<evidence type="ECO:0000313" key="10">
    <source>
        <dbReference type="Proteomes" id="UP000494245"/>
    </source>
</evidence>
<evidence type="ECO:0000256" key="2">
    <source>
        <dbReference type="ARBA" id="ARBA00022723"/>
    </source>
</evidence>
<dbReference type="Pfam" id="PF00149">
    <property type="entry name" value="Metallophos"/>
    <property type="match status" value="1"/>
</dbReference>
<keyword evidence="10" id="KW-1185">Reference proteome</keyword>
<reference evidence="9 10" key="2">
    <citation type="submission" date="2020-05" db="EMBL/GenBank/DDBJ databases">
        <title>Draft genome sequence of Desulfovibrio sp. strainFSS-1.</title>
        <authorList>
            <person name="Shimoshige H."/>
            <person name="Kobayashi H."/>
            <person name="Maekawa T."/>
        </authorList>
    </citation>
    <scope>NUCLEOTIDE SEQUENCE [LARGE SCALE GENOMIC DNA]</scope>
    <source>
        <strain evidence="9 10">SIID29052-01</strain>
    </source>
</reference>
<dbReference type="Gene3D" id="3.60.21.10">
    <property type="match status" value="1"/>
</dbReference>
<dbReference type="EMBL" id="BLTE01000015">
    <property type="protein sequence ID" value="GFK95194.1"/>
    <property type="molecule type" value="Genomic_DNA"/>
</dbReference>